<sequence length="41" mass="4688">METKQILETIRMVEEENLDIRTITMGISLLDCIDASTEKTC</sequence>
<dbReference type="RefSeq" id="WP_010861525.1">
    <property type="nucleotide sequence ID" value="NZ_KB949492.1"/>
</dbReference>
<gene>
    <name evidence="1" type="ORF">SSM_00295</name>
</gene>
<accession>A0A829FCW6</accession>
<comment type="caution">
    <text evidence="1">The sequence shown here is derived from an EMBL/GenBank/DDBJ whole genome shotgun (WGS) entry which is preliminary data.</text>
</comment>
<dbReference type="Pfam" id="PF05167">
    <property type="entry name" value="DUF711"/>
    <property type="match status" value="1"/>
</dbReference>
<dbReference type="Proteomes" id="UP000013897">
    <property type="component" value="Unassembled WGS sequence"/>
</dbReference>
<feature type="non-terminal residue" evidence="1">
    <location>
        <position position="41"/>
    </location>
</feature>
<evidence type="ECO:0000313" key="2">
    <source>
        <dbReference type="Proteomes" id="UP000013897"/>
    </source>
</evidence>
<dbReference type="InterPro" id="IPR007841">
    <property type="entry name" value="UPF0210"/>
</dbReference>
<reference evidence="1 2" key="1">
    <citation type="submission" date="2013-02" db="EMBL/GenBank/DDBJ databases">
        <title>The Genome Sequence of Enterococcus faecium HM1072.</title>
        <authorList>
            <consortium name="The Broad Institute Genome Sequencing Platform"/>
            <consortium name="The Broad Institute Genome Sequencing Center for Infectious Disease"/>
            <person name="Earl A.M."/>
            <person name="Gilmore M.S."/>
            <person name="Lebreton F."/>
            <person name="Courvalin P."/>
            <person name="Walker B."/>
            <person name="Young S.K."/>
            <person name="Zeng Q."/>
            <person name="Gargeya S."/>
            <person name="Fitzgerald M."/>
            <person name="Haas B."/>
            <person name="Abouelleil A."/>
            <person name="Alvarado L."/>
            <person name="Arachchi H.M."/>
            <person name="Berlin A.M."/>
            <person name="Chapman S.B."/>
            <person name="Dewar J."/>
            <person name="Goldberg J."/>
            <person name="Griggs A."/>
            <person name="Gujja S."/>
            <person name="Hansen M."/>
            <person name="Howarth C."/>
            <person name="Imamovic A."/>
            <person name="Larimer J."/>
            <person name="McCowan C."/>
            <person name="Murphy C."/>
            <person name="Neiman D."/>
            <person name="Pearson M."/>
            <person name="Priest M."/>
            <person name="Roberts A."/>
            <person name="Saif S."/>
            <person name="Shea T."/>
            <person name="Sisk P."/>
            <person name="Sykes S."/>
            <person name="Wortman J."/>
            <person name="Nusbaum C."/>
            <person name="Birren B."/>
        </authorList>
    </citation>
    <scope>NUCLEOTIDE SEQUENCE [LARGE SCALE GENOMIC DNA]</scope>
    <source>
        <strain evidence="1 2">HM1072</strain>
    </source>
</reference>
<protein>
    <recommendedName>
        <fullName evidence="3">PFL family protein</fullName>
    </recommendedName>
</protein>
<dbReference type="SUPFAM" id="SSF51998">
    <property type="entry name" value="PFL-like glycyl radical enzymes"/>
    <property type="match status" value="1"/>
</dbReference>
<organism evidence="1 2">
    <name type="scientific">Enterococcus faecium EnGen0192</name>
    <dbReference type="NCBI Taxonomy" id="1157487"/>
    <lineage>
        <taxon>Bacteria</taxon>
        <taxon>Bacillati</taxon>
        <taxon>Bacillota</taxon>
        <taxon>Bacilli</taxon>
        <taxon>Lactobacillales</taxon>
        <taxon>Enterococcaceae</taxon>
        <taxon>Enterococcus</taxon>
    </lineage>
</organism>
<dbReference type="EMBL" id="AITY01000005">
    <property type="protein sequence ID" value="EOM28194.1"/>
    <property type="molecule type" value="Genomic_DNA"/>
</dbReference>
<dbReference type="Gene3D" id="3.20.70.20">
    <property type="match status" value="1"/>
</dbReference>
<name>A0A829FCW6_ENTFC</name>
<evidence type="ECO:0008006" key="3">
    <source>
        <dbReference type="Google" id="ProtNLM"/>
    </source>
</evidence>
<evidence type="ECO:0000313" key="1">
    <source>
        <dbReference type="EMBL" id="EOM28194.1"/>
    </source>
</evidence>
<dbReference type="AlphaFoldDB" id="A0A829FCW6"/>
<proteinExistence type="predicted"/>